<comment type="caution">
    <text evidence="11">The sequence shown here is derived from an EMBL/GenBank/DDBJ whole genome shotgun (WGS) entry which is preliminary data.</text>
</comment>
<evidence type="ECO:0000256" key="7">
    <source>
        <dbReference type="ARBA" id="ARBA00023242"/>
    </source>
</evidence>
<evidence type="ECO:0000313" key="11">
    <source>
        <dbReference type="EMBL" id="KAK4418368.1"/>
    </source>
</evidence>
<evidence type="ECO:0000256" key="6">
    <source>
        <dbReference type="ARBA" id="ARBA00023163"/>
    </source>
</evidence>
<keyword evidence="7" id="KW-0539">Nucleus</keyword>
<evidence type="ECO:0000256" key="4">
    <source>
        <dbReference type="ARBA" id="ARBA00022833"/>
    </source>
</evidence>
<dbReference type="Gene3D" id="3.30.160.60">
    <property type="entry name" value="Classic Zinc Finger"/>
    <property type="match status" value="1"/>
</dbReference>
<keyword evidence="12" id="KW-1185">Reference proteome</keyword>
<protein>
    <submittedName>
        <fullName evidence="11">Transcriptional regulator SUPERMAN</fullName>
    </submittedName>
</protein>
<dbReference type="Pfam" id="PF13912">
    <property type="entry name" value="zf-C2H2_6"/>
    <property type="match status" value="1"/>
</dbReference>
<evidence type="ECO:0000256" key="9">
    <source>
        <dbReference type="SAM" id="MobiDB-lite"/>
    </source>
</evidence>
<evidence type="ECO:0000256" key="5">
    <source>
        <dbReference type="ARBA" id="ARBA00023015"/>
    </source>
</evidence>
<gene>
    <name evidence="11" type="ORF">Salat_2249500</name>
</gene>
<dbReference type="PROSITE" id="PS50157">
    <property type="entry name" value="ZINC_FINGER_C2H2_2"/>
    <property type="match status" value="1"/>
</dbReference>
<feature type="compositionally biased region" description="Pro residues" evidence="9">
    <location>
        <begin position="83"/>
        <end position="93"/>
    </location>
</feature>
<keyword evidence="2" id="KW-0479">Metal-binding</keyword>
<dbReference type="PANTHER" id="PTHR45801:SF110">
    <property type="entry name" value="TRANSCRIPTIONAL REGULATOR SUPERMAN"/>
    <property type="match status" value="1"/>
</dbReference>
<feature type="region of interest" description="Disordered" evidence="9">
    <location>
        <begin position="68"/>
        <end position="97"/>
    </location>
</feature>
<name>A0AAE2CDQ3_9LAMI</name>
<feature type="domain" description="C2H2-type" evidence="10">
    <location>
        <begin position="42"/>
        <end position="69"/>
    </location>
</feature>
<reference evidence="11" key="2">
    <citation type="journal article" date="2024" name="Plant">
        <title>Genomic evolution and insights into agronomic trait innovations of Sesamum species.</title>
        <authorList>
            <person name="Miao H."/>
            <person name="Wang L."/>
            <person name="Qu L."/>
            <person name="Liu H."/>
            <person name="Sun Y."/>
            <person name="Le M."/>
            <person name="Wang Q."/>
            <person name="Wei S."/>
            <person name="Zheng Y."/>
            <person name="Lin W."/>
            <person name="Duan Y."/>
            <person name="Cao H."/>
            <person name="Xiong S."/>
            <person name="Wang X."/>
            <person name="Wei L."/>
            <person name="Li C."/>
            <person name="Ma Q."/>
            <person name="Ju M."/>
            <person name="Zhao R."/>
            <person name="Li G."/>
            <person name="Mu C."/>
            <person name="Tian Q."/>
            <person name="Mei H."/>
            <person name="Zhang T."/>
            <person name="Gao T."/>
            <person name="Zhang H."/>
        </authorList>
    </citation>
    <scope>NUCLEOTIDE SEQUENCE</scope>
    <source>
        <strain evidence="11">3651</strain>
    </source>
</reference>
<comment type="subcellular location">
    <subcellularLocation>
        <location evidence="1">Nucleus</location>
    </subcellularLocation>
</comment>
<evidence type="ECO:0000256" key="2">
    <source>
        <dbReference type="ARBA" id="ARBA00022723"/>
    </source>
</evidence>
<dbReference type="GO" id="GO:0008270">
    <property type="term" value="F:zinc ion binding"/>
    <property type="evidence" value="ECO:0007669"/>
    <property type="project" value="UniProtKB-KW"/>
</dbReference>
<organism evidence="11 12">
    <name type="scientific">Sesamum alatum</name>
    <dbReference type="NCBI Taxonomy" id="300844"/>
    <lineage>
        <taxon>Eukaryota</taxon>
        <taxon>Viridiplantae</taxon>
        <taxon>Streptophyta</taxon>
        <taxon>Embryophyta</taxon>
        <taxon>Tracheophyta</taxon>
        <taxon>Spermatophyta</taxon>
        <taxon>Magnoliopsida</taxon>
        <taxon>eudicotyledons</taxon>
        <taxon>Gunneridae</taxon>
        <taxon>Pentapetalae</taxon>
        <taxon>asterids</taxon>
        <taxon>lamiids</taxon>
        <taxon>Lamiales</taxon>
        <taxon>Pedaliaceae</taxon>
        <taxon>Sesamum</taxon>
    </lineage>
</organism>
<dbReference type="AlphaFoldDB" id="A0AAE2CDQ3"/>
<evidence type="ECO:0000256" key="8">
    <source>
        <dbReference type="PROSITE-ProRule" id="PRU00042"/>
    </source>
</evidence>
<keyword evidence="6" id="KW-0804">Transcription</keyword>
<keyword evidence="5" id="KW-0805">Transcription regulation</keyword>
<sequence>MEKLRWGGGCDEGLMRDSSWDGTTLSFEKDRTYGFSWPQRNYRCSFCKKEFKSAQALGGHMNVHRRDRARMRVSPSWDSQIPNPNPNPNPNPSFPLSSSSTRLLMRPSVAKFSPYSNISCHSFLPNYSPPSASQHQEKQPVPAVIERSIASFRGGERGKTTTTAMLDVTSLARRKDASRVWTANEFVRLDLNLALLQDTKEDLDLELRLGCN</sequence>
<keyword evidence="3 8" id="KW-0863">Zinc-finger</keyword>
<dbReference type="InterPro" id="IPR052426">
    <property type="entry name" value="Plant_dev_regulator"/>
</dbReference>
<dbReference type="PROSITE" id="PS00028">
    <property type="entry name" value="ZINC_FINGER_C2H2_1"/>
    <property type="match status" value="1"/>
</dbReference>
<dbReference type="Proteomes" id="UP001293254">
    <property type="component" value="Unassembled WGS sequence"/>
</dbReference>
<dbReference type="SMART" id="SM00355">
    <property type="entry name" value="ZnF_C2H2"/>
    <property type="match status" value="1"/>
</dbReference>
<dbReference type="EMBL" id="JACGWO010000009">
    <property type="protein sequence ID" value="KAK4418368.1"/>
    <property type="molecule type" value="Genomic_DNA"/>
</dbReference>
<dbReference type="SUPFAM" id="SSF57667">
    <property type="entry name" value="beta-beta-alpha zinc fingers"/>
    <property type="match status" value="1"/>
</dbReference>
<evidence type="ECO:0000256" key="1">
    <source>
        <dbReference type="ARBA" id="ARBA00004123"/>
    </source>
</evidence>
<dbReference type="PANTHER" id="PTHR45801">
    <property type="entry name" value="OS07G0101800 PROTEIN"/>
    <property type="match status" value="1"/>
</dbReference>
<proteinExistence type="predicted"/>
<evidence type="ECO:0000313" key="12">
    <source>
        <dbReference type="Proteomes" id="UP001293254"/>
    </source>
</evidence>
<evidence type="ECO:0000259" key="10">
    <source>
        <dbReference type="PROSITE" id="PS50157"/>
    </source>
</evidence>
<accession>A0AAE2CDQ3</accession>
<evidence type="ECO:0000256" key="3">
    <source>
        <dbReference type="ARBA" id="ARBA00022771"/>
    </source>
</evidence>
<keyword evidence="4" id="KW-0862">Zinc</keyword>
<dbReference type="InterPro" id="IPR013087">
    <property type="entry name" value="Znf_C2H2_type"/>
</dbReference>
<dbReference type="GO" id="GO:0005634">
    <property type="term" value="C:nucleus"/>
    <property type="evidence" value="ECO:0007669"/>
    <property type="project" value="UniProtKB-SubCell"/>
</dbReference>
<reference evidence="11" key="1">
    <citation type="submission" date="2020-06" db="EMBL/GenBank/DDBJ databases">
        <authorList>
            <person name="Li T."/>
            <person name="Hu X."/>
            <person name="Zhang T."/>
            <person name="Song X."/>
            <person name="Zhang H."/>
            <person name="Dai N."/>
            <person name="Sheng W."/>
            <person name="Hou X."/>
            <person name="Wei L."/>
        </authorList>
    </citation>
    <scope>NUCLEOTIDE SEQUENCE</scope>
    <source>
        <strain evidence="11">3651</strain>
        <tissue evidence="11">Leaf</tissue>
    </source>
</reference>
<dbReference type="InterPro" id="IPR036236">
    <property type="entry name" value="Znf_C2H2_sf"/>
</dbReference>